<protein>
    <submittedName>
        <fullName evidence="19">Penicillin-binding protein 1A</fullName>
    </submittedName>
</protein>
<dbReference type="SUPFAM" id="SSF56601">
    <property type="entry name" value="beta-lactamase/transpeptidase-like"/>
    <property type="match status" value="1"/>
</dbReference>
<evidence type="ECO:0000256" key="8">
    <source>
        <dbReference type="ARBA" id="ARBA00022801"/>
    </source>
</evidence>
<feature type="compositionally biased region" description="Basic and acidic residues" evidence="15">
    <location>
        <begin position="696"/>
        <end position="713"/>
    </location>
</feature>
<reference evidence="19 20" key="1">
    <citation type="submission" date="2018-08" db="EMBL/GenBank/DDBJ databases">
        <title>Genomic Encyclopedia of Type Strains, Phase IV (KMG-IV): sequencing the most valuable type-strain genomes for metagenomic binning, comparative biology and taxonomic classification.</title>
        <authorList>
            <person name="Goeker M."/>
        </authorList>
    </citation>
    <scope>NUCLEOTIDE SEQUENCE [LARGE SCALE GENOMIC DNA]</scope>
    <source>
        <strain evidence="19 20">DSM 25527</strain>
    </source>
</reference>
<evidence type="ECO:0000256" key="3">
    <source>
        <dbReference type="ARBA" id="ARBA00007739"/>
    </source>
</evidence>
<evidence type="ECO:0000256" key="2">
    <source>
        <dbReference type="ARBA" id="ARBA00007090"/>
    </source>
</evidence>
<dbReference type="GO" id="GO:0030288">
    <property type="term" value="C:outer membrane-bounded periplasmic space"/>
    <property type="evidence" value="ECO:0007669"/>
    <property type="project" value="TreeGrafter"/>
</dbReference>
<dbReference type="Pfam" id="PF00912">
    <property type="entry name" value="Transgly"/>
    <property type="match status" value="1"/>
</dbReference>
<dbReference type="GO" id="GO:0009002">
    <property type="term" value="F:serine-type D-Ala-D-Ala carboxypeptidase activity"/>
    <property type="evidence" value="ECO:0007669"/>
    <property type="project" value="UniProtKB-EC"/>
</dbReference>
<comment type="caution">
    <text evidence="19">The sequence shown here is derived from an EMBL/GenBank/DDBJ whole genome shotgun (WGS) entry which is preliminary data.</text>
</comment>
<comment type="similarity">
    <text evidence="3">In the N-terminal section; belongs to the glycosyltransferase 51 family.</text>
</comment>
<dbReference type="GO" id="GO:0008360">
    <property type="term" value="P:regulation of cell shape"/>
    <property type="evidence" value="ECO:0007669"/>
    <property type="project" value="UniProtKB-KW"/>
</dbReference>
<dbReference type="GO" id="GO:0071555">
    <property type="term" value="P:cell wall organization"/>
    <property type="evidence" value="ECO:0007669"/>
    <property type="project" value="UniProtKB-KW"/>
</dbReference>
<evidence type="ECO:0000256" key="11">
    <source>
        <dbReference type="ARBA" id="ARBA00023268"/>
    </source>
</evidence>
<proteinExistence type="inferred from homology"/>
<evidence type="ECO:0000259" key="17">
    <source>
        <dbReference type="Pfam" id="PF00905"/>
    </source>
</evidence>
<name>A0A397P9Y9_9SPHN</name>
<dbReference type="PANTHER" id="PTHR32282:SF33">
    <property type="entry name" value="PEPTIDOGLYCAN GLYCOSYLTRANSFERASE"/>
    <property type="match status" value="1"/>
</dbReference>
<dbReference type="FunFam" id="1.10.3810.10:FF:000001">
    <property type="entry name" value="Penicillin-binding protein 1A"/>
    <property type="match status" value="1"/>
</dbReference>
<comment type="pathway">
    <text evidence="1">Cell wall biogenesis; peptidoglycan biosynthesis.</text>
</comment>
<evidence type="ECO:0000256" key="1">
    <source>
        <dbReference type="ARBA" id="ARBA00004752"/>
    </source>
</evidence>
<dbReference type="SUPFAM" id="SSF53955">
    <property type="entry name" value="Lysozyme-like"/>
    <property type="match status" value="1"/>
</dbReference>
<keyword evidence="11" id="KW-0511">Multifunctional enzyme</keyword>
<keyword evidence="20" id="KW-1185">Reference proteome</keyword>
<evidence type="ECO:0000259" key="18">
    <source>
        <dbReference type="Pfam" id="PF00912"/>
    </source>
</evidence>
<keyword evidence="16" id="KW-0812">Transmembrane</keyword>
<keyword evidence="4" id="KW-0121">Carboxypeptidase</keyword>
<accession>A0A397P9Y9</accession>
<dbReference type="GO" id="GO:0008955">
    <property type="term" value="F:peptidoglycan glycosyltransferase activity"/>
    <property type="evidence" value="ECO:0007669"/>
    <property type="project" value="UniProtKB-EC"/>
</dbReference>
<dbReference type="EMBL" id="QXDC01000003">
    <property type="protein sequence ID" value="RIA43995.1"/>
    <property type="molecule type" value="Genomic_DNA"/>
</dbReference>
<comment type="similarity">
    <text evidence="2">In the C-terminal section; belongs to the transpeptidase family.</text>
</comment>
<keyword evidence="5" id="KW-0645">Protease</keyword>
<dbReference type="Pfam" id="PF00905">
    <property type="entry name" value="Transpeptidase"/>
    <property type="match status" value="1"/>
</dbReference>
<comment type="catalytic activity">
    <reaction evidence="14">
        <text>[GlcNAc-(1-&gt;4)-Mur2Ac(oyl-L-Ala-gamma-D-Glu-L-Lys-D-Ala-D-Ala)](n)-di-trans,octa-cis-undecaprenyl diphosphate + beta-D-GlcNAc-(1-&gt;4)-Mur2Ac(oyl-L-Ala-gamma-D-Glu-L-Lys-D-Ala-D-Ala)-di-trans,octa-cis-undecaprenyl diphosphate = [GlcNAc-(1-&gt;4)-Mur2Ac(oyl-L-Ala-gamma-D-Glu-L-Lys-D-Ala-D-Ala)](n+1)-di-trans,octa-cis-undecaprenyl diphosphate + di-trans,octa-cis-undecaprenyl diphosphate + H(+)</text>
        <dbReference type="Rhea" id="RHEA:23708"/>
        <dbReference type="Rhea" id="RHEA-COMP:9602"/>
        <dbReference type="Rhea" id="RHEA-COMP:9603"/>
        <dbReference type="ChEBI" id="CHEBI:15378"/>
        <dbReference type="ChEBI" id="CHEBI:58405"/>
        <dbReference type="ChEBI" id="CHEBI:60033"/>
        <dbReference type="ChEBI" id="CHEBI:78435"/>
        <dbReference type="EC" id="2.4.99.28"/>
    </reaction>
</comment>
<feature type="transmembrane region" description="Helical" evidence="16">
    <location>
        <begin position="67"/>
        <end position="88"/>
    </location>
</feature>
<evidence type="ECO:0000256" key="14">
    <source>
        <dbReference type="ARBA" id="ARBA00049902"/>
    </source>
</evidence>
<dbReference type="Proteomes" id="UP000266568">
    <property type="component" value="Unassembled WGS sequence"/>
</dbReference>
<keyword evidence="8" id="KW-0378">Hydrolase</keyword>
<dbReference type="PANTHER" id="PTHR32282">
    <property type="entry name" value="BINDING PROTEIN TRANSPEPTIDASE, PUTATIVE-RELATED"/>
    <property type="match status" value="1"/>
</dbReference>
<evidence type="ECO:0000256" key="10">
    <source>
        <dbReference type="ARBA" id="ARBA00022984"/>
    </source>
</evidence>
<evidence type="ECO:0000256" key="4">
    <source>
        <dbReference type="ARBA" id="ARBA00022645"/>
    </source>
</evidence>
<keyword evidence="9" id="KW-0133">Cell shape</keyword>
<comment type="catalytic activity">
    <reaction evidence="13">
        <text>Preferential cleavage: (Ac)2-L-Lys-D-Ala-|-D-Ala. Also transpeptidation of peptidyl-alanyl moieties that are N-acyl substituents of D-alanine.</text>
        <dbReference type="EC" id="3.4.16.4"/>
    </reaction>
</comment>
<feature type="region of interest" description="Disordered" evidence="15">
    <location>
        <begin position="1"/>
        <end position="20"/>
    </location>
</feature>
<organism evidence="19 20">
    <name type="scientific">Hephaestia caeni</name>
    <dbReference type="NCBI Taxonomy" id="645617"/>
    <lineage>
        <taxon>Bacteria</taxon>
        <taxon>Pseudomonadati</taxon>
        <taxon>Pseudomonadota</taxon>
        <taxon>Alphaproteobacteria</taxon>
        <taxon>Sphingomonadales</taxon>
        <taxon>Sphingomonadaceae</taxon>
        <taxon>Hephaestia</taxon>
    </lineage>
</organism>
<feature type="domain" description="Glycosyl transferase family 51" evidence="18">
    <location>
        <begin position="122"/>
        <end position="285"/>
    </location>
</feature>
<evidence type="ECO:0000256" key="5">
    <source>
        <dbReference type="ARBA" id="ARBA00022670"/>
    </source>
</evidence>
<evidence type="ECO:0000256" key="12">
    <source>
        <dbReference type="ARBA" id="ARBA00023316"/>
    </source>
</evidence>
<dbReference type="InterPro" id="IPR001264">
    <property type="entry name" value="Glyco_trans_51"/>
</dbReference>
<dbReference type="InterPro" id="IPR012338">
    <property type="entry name" value="Beta-lactam/transpept-like"/>
</dbReference>
<dbReference type="InterPro" id="IPR001460">
    <property type="entry name" value="PCN-bd_Tpept"/>
</dbReference>
<evidence type="ECO:0000256" key="6">
    <source>
        <dbReference type="ARBA" id="ARBA00022676"/>
    </source>
</evidence>
<feature type="region of interest" description="Disordered" evidence="15">
    <location>
        <begin position="680"/>
        <end position="713"/>
    </location>
</feature>
<evidence type="ECO:0000256" key="13">
    <source>
        <dbReference type="ARBA" id="ARBA00034000"/>
    </source>
</evidence>
<keyword evidence="10" id="KW-0573">Peptidoglycan synthesis</keyword>
<sequence length="713" mass="76414">MVGTFRPETMRDDPYPPYSRRPGDMLALDDGFDTPDAADPDFWPLGDDGIPIGEVPDRPRGFRWGRWIMHGLGVGIILLVLIIAWLAITAPLSKSLESPTPPSVTLLAEDGTPIARRGAIIGEAVDAGKLPPHVSEAFLAIEDRRFYSHWGIDPKGIARAAIHNFMAGSVVEGGSTITQQLAKNAFLDSDRNAGRKLREALISFWLEAWLTKNEILSRYLSNIYFGDNVYGLDAAAHHYFSRDPKDLTIAQAAMLAGLVKAPSRLAPTGNLKGARARQKLVVGAMEDAGFITHAEALAAKPAVLHVEKVRELPNGTYFADWVLPAARDSAGEVRDEMTVKTTLDMRLQKAAERAVRRAGLRRAQVALVAMKPDGSVVAMVGGKSYADSPFNRATQARRQPGSTFKLFVYLAALRYGMTPDTLVADEPITIADWSPKNDNGKYRGDIPLRTAFAISSNVAAARLTQEVGVRNVIRAARDLGISTPIPNEATIALGTANVSVLELTSAFAAIAAGAYPVEAHGIADTRAKGWIERLTGGQSALPEKTRRQMLTLLQASVDRGTSRNAQLAVDTFGKTGTTQDNRDAWFVGFANGLVTGVWVGNDDNSPNPGLHGGGVPAGIWRDFMGDALGVGRPAPPPEPVLAEEDDPVGNLIDATIDLVPPSAQIQGQIGDVGLNLSIGGDGRLELAPVEPPASPARDRARRPEEAPAPEDRP</sequence>
<dbReference type="GO" id="GO:0009252">
    <property type="term" value="P:peptidoglycan biosynthetic process"/>
    <property type="evidence" value="ECO:0007669"/>
    <property type="project" value="UniProtKB-UniPathway"/>
</dbReference>
<evidence type="ECO:0000256" key="7">
    <source>
        <dbReference type="ARBA" id="ARBA00022679"/>
    </source>
</evidence>
<keyword evidence="16" id="KW-0472">Membrane</keyword>
<dbReference type="Gene3D" id="3.40.710.10">
    <property type="entry name" value="DD-peptidase/beta-lactamase superfamily"/>
    <property type="match status" value="1"/>
</dbReference>
<dbReference type="InterPro" id="IPR050396">
    <property type="entry name" value="Glycosyltr_51/Transpeptidase"/>
</dbReference>
<evidence type="ECO:0000256" key="16">
    <source>
        <dbReference type="SAM" id="Phobius"/>
    </source>
</evidence>
<dbReference type="NCBIfam" id="TIGR02074">
    <property type="entry name" value="PBP_1a_fam"/>
    <property type="match status" value="1"/>
</dbReference>
<dbReference type="GO" id="GO:0006508">
    <property type="term" value="P:proteolysis"/>
    <property type="evidence" value="ECO:0007669"/>
    <property type="project" value="UniProtKB-KW"/>
</dbReference>
<keyword evidence="12" id="KW-0961">Cell wall biogenesis/degradation</keyword>
<keyword evidence="16" id="KW-1133">Transmembrane helix</keyword>
<dbReference type="UniPathway" id="UPA00219"/>
<evidence type="ECO:0000256" key="9">
    <source>
        <dbReference type="ARBA" id="ARBA00022960"/>
    </source>
</evidence>
<gene>
    <name evidence="19" type="ORF">DFR49_2229</name>
</gene>
<evidence type="ECO:0000313" key="19">
    <source>
        <dbReference type="EMBL" id="RIA43995.1"/>
    </source>
</evidence>
<keyword evidence="7" id="KW-0808">Transferase</keyword>
<keyword evidence="6" id="KW-0328">Glycosyltransferase</keyword>
<dbReference type="InterPro" id="IPR023346">
    <property type="entry name" value="Lysozyme-like_dom_sf"/>
</dbReference>
<evidence type="ECO:0000256" key="15">
    <source>
        <dbReference type="SAM" id="MobiDB-lite"/>
    </source>
</evidence>
<evidence type="ECO:0000313" key="20">
    <source>
        <dbReference type="Proteomes" id="UP000266568"/>
    </source>
</evidence>
<dbReference type="InterPro" id="IPR036950">
    <property type="entry name" value="PBP_transglycosylase"/>
</dbReference>
<dbReference type="AlphaFoldDB" id="A0A397P9Y9"/>
<dbReference type="GO" id="GO:0008658">
    <property type="term" value="F:penicillin binding"/>
    <property type="evidence" value="ECO:0007669"/>
    <property type="project" value="InterPro"/>
</dbReference>
<dbReference type="Gene3D" id="1.10.3810.10">
    <property type="entry name" value="Biosynthetic peptidoglycan transglycosylase-like"/>
    <property type="match status" value="1"/>
</dbReference>
<feature type="domain" description="Penicillin-binding protein transpeptidase" evidence="17">
    <location>
        <begin position="367"/>
        <end position="591"/>
    </location>
</feature>